<name>A0ACC0VW00_9STRA</name>
<protein>
    <submittedName>
        <fullName evidence="1">Uncharacterized protein</fullName>
    </submittedName>
</protein>
<gene>
    <name evidence="1" type="ORF">PsorP6_011075</name>
</gene>
<keyword evidence="2" id="KW-1185">Reference proteome</keyword>
<accession>A0ACC0VW00</accession>
<dbReference type="EMBL" id="CM047585">
    <property type="protein sequence ID" value="KAI9910286.1"/>
    <property type="molecule type" value="Genomic_DNA"/>
</dbReference>
<sequence>MHKTTTSALTTVLYDMSKKQTTRRTFNGDDASAHQLPIRAFNIPLCQLHQLGDTFNTKHAASVRLDKIAKARREIS</sequence>
<evidence type="ECO:0000313" key="1">
    <source>
        <dbReference type="EMBL" id="KAI9910286.1"/>
    </source>
</evidence>
<dbReference type="Proteomes" id="UP001163321">
    <property type="component" value="Chromosome 6"/>
</dbReference>
<comment type="caution">
    <text evidence="1">The sequence shown here is derived from an EMBL/GenBank/DDBJ whole genome shotgun (WGS) entry which is preliminary data.</text>
</comment>
<evidence type="ECO:0000313" key="2">
    <source>
        <dbReference type="Proteomes" id="UP001163321"/>
    </source>
</evidence>
<organism evidence="1 2">
    <name type="scientific">Peronosclerospora sorghi</name>
    <dbReference type="NCBI Taxonomy" id="230839"/>
    <lineage>
        <taxon>Eukaryota</taxon>
        <taxon>Sar</taxon>
        <taxon>Stramenopiles</taxon>
        <taxon>Oomycota</taxon>
        <taxon>Peronosporomycetes</taxon>
        <taxon>Peronosporales</taxon>
        <taxon>Peronosporaceae</taxon>
        <taxon>Peronosclerospora</taxon>
    </lineage>
</organism>
<proteinExistence type="predicted"/>
<reference evidence="1 2" key="1">
    <citation type="journal article" date="2022" name="bioRxiv">
        <title>The genome of the oomycete Peronosclerospora sorghi, a cosmopolitan pathogen of maize and sorghum, is inflated with dispersed pseudogenes.</title>
        <authorList>
            <person name="Fletcher K."/>
            <person name="Martin F."/>
            <person name="Isakeit T."/>
            <person name="Cavanaugh K."/>
            <person name="Magill C."/>
            <person name="Michelmore R."/>
        </authorList>
    </citation>
    <scope>NUCLEOTIDE SEQUENCE [LARGE SCALE GENOMIC DNA]</scope>
    <source>
        <strain evidence="1">P6</strain>
    </source>
</reference>